<accession>A0A6C0LAN9</accession>
<dbReference type="EMBL" id="MN740468">
    <property type="protein sequence ID" value="QHU28026.1"/>
    <property type="molecule type" value="Genomic_DNA"/>
</dbReference>
<name>A0A6C0LAN9_9ZZZZ</name>
<sequence length="82" mass="9184">MPNVNSNGKFGTSMDYSQLLDIKKRYKTVQRQNTKANPGDQSVKPAFNSNQVISGSGQYSGAVDYYMVKGLAELYKNPKLFR</sequence>
<proteinExistence type="predicted"/>
<dbReference type="AlphaFoldDB" id="A0A6C0LAN9"/>
<reference evidence="1" key="1">
    <citation type="journal article" date="2020" name="Nature">
        <title>Giant virus diversity and host interactions through global metagenomics.</title>
        <authorList>
            <person name="Schulz F."/>
            <person name="Roux S."/>
            <person name="Paez-Espino D."/>
            <person name="Jungbluth S."/>
            <person name="Walsh D.A."/>
            <person name="Denef V.J."/>
            <person name="McMahon K.D."/>
            <person name="Konstantinidis K.T."/>
            <person name="Eloe-Fadrosh E.A."/>
            <person name="Kyrpides N.C."/>
            <person name="Woyke T."/>
        </authorList>
    </citation>
    <scope>NUCLEOTIDE SEQUENCE</scope>
    <source>
        <strain evidence="1">GVMAG-M-3300027770-17</strain>
    </source>
</reference>
<evidence type="ECO:0000313" key="1">
    <source>
        <dbReference type="EMBL" id="QHU28026.1"/>
    </source>
</evidence>
<organism evidence="1">
    <name type="scientific">viral metagenome</name>
    <dbReference type="NCBI Taxonomy" id="1070528"/>
    <lineage>
        <taxon>unclassified sequences</taxon>
        <taxon>metagenomes</taxon>
        <taxon>organismal metagenomes</taxon>
    </lineage>
</organism>
<protein>
    <submittedName>
        <fullName evidence="1">Uncharacterized protein</fullName>
    </submittedName>
</protein>